<sequence length="117" mass="13188">MQFTEGQQTSNLQFTPILARTSHTSRFQSQFSPLYSYYDCPAPSSRTSRSPSFPHSDLFCIALLPCTPSGQASPGQPPQRKLISPQQTQIENKLFFDLGLPYFPGAVFNTPFEPWRP</sequence>
<protein>
    <submittedName>
        <fullName evidence="1">Uncharacterized protein</fullName>
    </submittedName>
</protein>
<evidence type="ECO:0000313" key="1">
    <source>
        <dbReference type="EMBL" id="GFN81747.1"/>
    </source>
</evidence>
<evidence type="ECO:0000313" key="2">
    <source>
        <dbReference type="Proteomes" id="UP000735302"/>
    </source>
</evidence>
<dbReference type="EMBL" id="BLXT01000945">
    <property type="protein sequence ID" value="GFN81747.1"/>
    <property type="molecule type" value="Genomic_DNA"/>
</dbReference>
<organism evidence="1 2">
    <name type="scientific">Plakobranchus ocellatus</name>
    <dbReference type="NCBI Taxonomy" id="259542"/>
    <lineage>
        <taxon>Eukaryota</taxon>
        <taxon>Metazoa</taxon>
        <taxon>Spiralia</taxon>
        <taxon>Lophotrochozoa</taxon>
        <taxon>Mollusca</taxon>
        <taxon>Gastropoda</taxon>
        <taxon>Heterobranchia</taxon>
        <taxon>Euthyneura</taxon>
        <taxon>Panpulmonata</taxon>
        <taxon>Sacoglossa</taxon>
        <taxon>Placobranchoidea</taxon>
        <taxon>Plakobranchidae</taxon>
        <taxon>Plakobranchus</taxon>
    </lineage>
</organism>
<dbReference type="Proteomes" id="UP000735302">
    <property type="component" value="Unassembled WGS sequence"/>
</dbReference>
<gene>
    <name evidence="1" type="ORF">PoB_000825300</name>
</gene>
<dbReference type="AlphaFoldDB" id="A0AAV3YH74"/>
<proteinExistence type="predicted"/>
<comment type="caution">
    <text evidence="1">The sequence shown here is derived from an EMBL/GenBank/DDBJ whole genome shotgun (WGS) entry which is preliminary data.</text>
</comment>
<name>A0AAV3YH74_9GAST</name>
<accession>A0AAV3YH74</accession>
<reference evidence="1 2" key="1">
    <citation type="journal article" date="2021" name="Elife">
        <title>Chloroplast acquisition without the gene transfer in kleptoplastic sea slugs, Plakobranchus ocellatus.</title>
        <authorList>
            <person name="Maeda T."/>
            <person name="Takahashi S."/>
            <person name="Yoshida T."/>
            <person name="Shimamura S."/>
            <person name="Takaki Y."/>
            <person name="Nagai Y."/>
            <person name="Toyoda A."/>
            <person name="Suzuki Y."/>
            <person name="Arimoto A."/>
            <person name="Ishii H."/>
            <person name="Satoh N."/>
            <person name="Nishiyama T."/>
            <person name="Hasebe M."/>
            <person name="Maruyama T."/>
            <person name="Minagawa J."/>
            <person name="Obokata J."/>
            <person name="Shigenobu S."/>
        </authorList>
    </citation>
    <scope>NUCLEOTIDE SEQUENCE [LARGE SCALE GENOMIC DNA]</scope>
</reference>
<keyword evidence="2" id="KW-1185">Reference proteome</keyword>